<proteinExistence type="predicted"/>
<reference evidence="2" key="1">
    <citation type="submission" date="2023-03" db="EMBL/GenBank/DDBJ databases">
        <authorList>
            <person name="Cremers G."/>
            <person name="Picone N."/>
        </authorList>
    </citation>
    <scope>NUCLEOTIDE SEQUENCE</scope>
    <source>
        <strain evidence="2">Sample_alias</strain>
    </source>
</reference>
<feature type="region of interest" description="Disordered" evidence="1">
    <location>
        <begin position="21"/>
        <end position="41"/>
    </location>
</feature>
<name>A0ABN8XJU9_9BACT</name>
<evidence type="ECO:0000313" key="2">
    <source>
        <dbReference type="EMBL" id="CAI9086440.1"/>
    </source>
</evidence>
<organism evidence="2 3">
    <name type="scientific">Candidatus Methylacidiphilum fumarolicum</name>
    <dbReference type="NCBI Taxonomy" id="591154"/>
    <lineage>
        <taxon>Bacteria</taxon>
        <taxon>Pseudomonadati</taxon>
        <taxon>Verrucomicrobiota</taxon>
        <taxon>Methylacidiphilae</taxon>
        <taxon>Methylacidiphilales</taxon>
        <taxon>Methylacidiphilaceae</taxon>
        <taxon>Methylacidiphilum (ex Ratnadevi et al. 2023)</taxon>
    </lineage>
</organism>
<evidence type="ECO:0000313" key="3">
    <source>
        <dbReference type="Proteomes" id="UP001161497"/>
    </source>
</evidence>
<dbReference type="EMBL" id="OX458932">
    <property type="protein sequence ID" value="CAI9086440.1"/>
    <property type="molecule type" value="Genomic_DNA"/>
</dbReference>
<keyword evidence="3" id="KW-1185">Reference proteome</keyword>
<accession>A0ABN8XJU9</accession>
<dbReference type="Proteomes" id="UP001161497">
    <property type="component" value="Chromosome"/>
</dbReference>
<evidence type="ECO:0000256" key="1">
    <source>
        <dbReference type="SAM" id="MobiDB-lite"/>
    </source>
</evidence>
<gene>
    <name evidence="2" type="ORF">MFUM_2127</name>
</gene>
<sequence length="41" mass="4405">MQRWTSVIQFRLLANAERDGAMDIDGSRLDSGAAAGRSPPS</sequence>
<protein>
    <submittedName>
        <fullName evidence="2">Uncharacterized protein</fullName>
    </submittedName>
</protein>